<reference evidence="2 3" key="1">
    <citation type="submission" date="2018-03" db="EMBL/GenBank/DDBJ databases">
        <title>Whole genome sequencing of Histamine producing bacteria.</title>
        <authorList>
            <person name="Butler K."/>
        </authorList>
    </citation>
    <scope>NUCLEOTIDE SEQUENCE [LARGE SCALE GENOMIC DNA]</scope>
    <source>
        <strain evidence="2 3">DSM 19138</strain>
    </source>
</reference>
<dbReference type="InterPro" id="IPR050706">
    <property type="entry name" value="Cyclic-di-GMP_PDE-like"/>
</dbReference>
<organism evidence="2 3">
    <name type="scientific">Photobacterium rosenbergii</name>
    <dbReference type="NCBI Taxonomy" id="294936"/>
    <lineage>
        <taxon>Bacteria</taxon>
        <taxon>Pseudomonadati</taxon>
        <taxon>Pseudomonadota</taxon>
        <taxon>Gammaproteobacteria</taxon>
        <taxon>Vibrionales</taxon>
        <taxon>Vibrionaceae</taxon>
        <taxon>Photobacterium</taxon>
    </lineage>
</organism>
<dbReference type="InterPro" id="IPR001633">
    <property type="entry name" value="EAL_dom"/>
</dbReference>
<evidence type="ECO:0000313" key="3">
    <source>
        <dbReference type="Proteomes" id="UP000241346"/>
    </source>
</evidence>
<dbReference type="SMART" id="SM00052">
    <property type="entry name" value="EAL"/>
    <property type="match status" value="1"/>
</dbReference>
<dbReference type="AlphaFoldDB" id="A0A2T3NJH7"/>
<dbReference type="PROSITE" id="PS50883">
    <property type="entry name" value="EAL"/>
    <property type="match status" value="1"/>
</dbReference>
<dbReference type="EMBL" id="PYMB01000001">
    <property type="protein sequence ID" value="PSW15677.1"/>
    <property type="molecule type" value="Genomic_DNA"/>
</dbReference>
<protein>
    <recommendedName>
        <fullName evidence="1">EAL domain-containing protein</fullName>
    </recommendedName>
</protein>
<dbReference type="PANTHER" id="PTHR33121">
    <property type="entry name" value="CYCLIC DI-GMP PHOSPHODIESTERASE PDEF"/>
    <property type="match status" value="1"/>
</dbReference>
<gene>
    <name evidence="2" type="ORF">C9J01_01270</name>
</gene>
<feature type="domain" description="EAL" evidence="1">
    <location>
        <begin position="20"/>
        <end position="272"/>
    </location>
</feature>
<dbReference type="Proteomes" id="UP000241346">
    <property type="component" value="Unassembled WGS sequence"/>
</dbReference>
<dbReference type="InterPro" id="IPR035919">
    <property type="entry name" value="EAL_sf"/>
</dbReference>
<sequence>MLGICSVDKILRTRDDIENHLLEEEGQYVAVYQDLVLKSTFQPIVKSDGVIYAYEALMRIYNSDGLLLNNGDLINYYRGHPVHLINIDRLARVIHLRNFSRSQSSTKLFINMMPVTILFCEDEGLVDSIFLPRIYELGLNPAQIYVEILEHHTDDDEALTKAIRHLKQAGLNIVIDDFGVEGSSERRARHVYPNIIKADASLLVDYLQGNPEPLLKVSTLCRELNAKFIIEGVENLKGYHAAISAGADYLQGYYVGFPRGINVANQLTAESGQTDNKGNIDQPN</sequence>
<dbReference type="Pfam" id="PF00563">
    <property type="entry name" value="EAL"/>
    <property type="match status" value="1"/>
</dbReference>
<dbReference type="PANTHER" id="PTHR33121:SF70">
    <property type="entry name" value="SIGNALING PROTEIN YKOW"/>
    <property type="match status" value="1"/>
</dbReference>
<accession>A0A2T3NJH7</accession>
<dbReference type="GO" id="GO:0071111">
    <property type="term" value="F:cyclic-guanylate-specific phosphodiesterase activity"/>
    <property type="evidence" value="ECO:0007669"/>
    <property type="project" value="InterPro"/>
</dbReference>
<dbReference type="CDD" id="cd01948">
    <property type="entry name" value="EAL"/>
    <property type="match status" value="1"/>
</dbReference>
<evidence type="ECO:0000259" key="1">
    <source>
        <dbReference type="PROSITE" id="PS50883"/>
    </source>
</evidence>
<proteinExistence type="predicted"/>
<comment type="caution">
    <text evidence="2">The sequence shown here is derived from an EMBL/GenBank/DDBJ whole genome shotgun (WGS) entry which is preliminary data.</text>
</comment>
<name>A0A2T3NJH7_9GAMM</name>
<evidence type="ECO:0000313" key="2">
    <source>
        <dbReference type="EMBL" id="PSW15677.1"/>
    </source>
</evidence>
<dbReference type="SUPFAM" id="SSF141868">
    <property type="entry name" value="EAL domain-like"/>
    <property type="match status" value="1"/>
</dbReference>
<dbReference type="Gene3D" id="3.20.20.450">
    <property type="entry name" value="EAL domain"/>
    <property type="match status" value="1"/>
</dbReference>